<keyword evidence="2" id="KW-0812">Transmembrane</keyword>
<gene>
    <name evidence="3" type="ORF">H8B19_16665</name>
</gene>
<comment type="caution">
    <text evidence="3">The sequence shown here is derived from an EMBL/GenBank/DDBJ whole genome shotgun (WGS) entry which is preliminary data.</text>
</comment>
<reference evidence="3" key="2">
    <citation type="submission" date="2020-08" db="EMBL/GenBank/DDBJ databases">
        <authorList>
            <person name="Lai Q."/>
        </authorList>
    </citation>
    <scope>NUCLEOTIDE SEQUENCE</scope>
    <source>
        <strain evidence="3">S27-2</strain>
    </source>
</reference>
<reference evidence="3" key="1">
    <citation type="journal article" date="2018" name="Int. J. Syst. Evol. Microbiol.">
        <title>Neptunicella marina gen. nov., sp. nov., isolated from surface seawater.</title>
        <authorList>
            <person name="Liu X."/>
            <person name="Lai Q."/>
            <person name="Du Y."/>
            <person name="Zhang X."/>
            <person name="Liu Z."/>
            <person name="Sun F."/>
            <person name="Shao Z."/>
        </authorList>
    </citation>
    <scope>NUCLEOTIDE SEQUENCE</scope>
    <source>
        <strain evidence="3">S27-2</strain>
    </source>
</reference>
<dbReference type="AlphaFoldDB" id="A0A8J6M3I7"/>
<evidence type="ECO:0000256" key="1">
    <source>
        <dbReference type="SAM" id="MobiDB-lite"/>
    </source>
</evidence>
<evidence type="ECO:0000256" key="2">
    <source>
        <dbReference type="SAM" id="Phobius"/>
    </source>
</evidence>
<keyword evidence="2" id="KW-0472">Membrane</keyword>
<keyword evidence="4" id="KW-1185">Reference proteome</keyword>
<dbReference type="EMBL" id="JACNEP010000019">
    <property type="protein sequence ID" value="MBC3767513.1"/>
    <property type="molecule type" value="Genomic_DNA"/>
</dbReference>
<evidence type="ECO:0000313" key="4">
    <source>
        <dbReference type="Proteomes" id="UP000601768"/>
    </source>
</evidence>
<evidence type="ECO:0000313" key="3">
    <source>
        <dbReference type="EMBL" id="MBC3767513.1"/>
    </source>
</evidence>
<keyword evidence="2" id="KW-1133">Transmembrane helix</keyword>
<organism evidence="3 4">
    <name type="scientific">Neptunicella marina</name>
    <dbReference type="NCBI Taxonomy" id="2125989"/>
    <lineage>
        <taxon>Bacteria</taxon>
        <taxon>Pseudomonadati</taxon>
        <taxon>Pseudomonadota</taxon>
        <taxon>Gammaproteobacteria</taxon>
        <taxon>Alteromonadales</taxon>
        <taxon>Alteromonadaceae</taxon>
        <taxon>Neptunicella</taxon>
    </lineage>
</organism>
<feature type="region of interest" description="Disordered" evidence="1">
    <location>
        <begin position="107"/>
        <end position="145"/>
    </location>
</feature>
<sequence length="166" mass="19464">MMDFILQYRDYTGVLIGFIVLLAAVFLLPSGIRSHVLTAGVSLLLFRTWQIYSNKHKLAKADQKWAEIKQQQKQLQQQRDKLVKQTEQLRQEQIQIERQVKDLKQQQQKLETESQQHSEEKQQLDKQLSELLKQDQSKQQQRQQTLATLRDIAAANRQLNNISVNG</sequence>
<dbReference type="Proteomes" id="UP000601768">
    <property type="component" value="Unassembled WGS sequence"/>
</dbReference>
<protein>
    <submittedName>
        <fullName evidence="3">Uncharacterized protein</fullName>
    </submittedName>
</protein>
<feature type="transmembrane region" description="Helical" evidence="2">
    <location>
        <begin position="12"/>
        <end position="29"/>
    </location>
</feature>
<accession>A0A8J6M3I7</accession>
<name>A0A8J6M3I7_9ALTE</name>
<proteinExistence type="predicted"/>
<feature type="compositionally biased region" description="Basic and acidic residues" evidence="1">
    <location>
        <begin position="107"/>
        <end position="136"/>
    </location>
</feature>
<dbReference type="RefSeq" id="WP_186508064.1">
    <property type="nucleotide sequence ID" value="NZ_JACNEP010000019.1"/>
</dbReference>